<reference evidence="3" key="1">
    <citation type="submission" date="2017-02" db="EMBL/GenBank/DDBJ databases">
        <title>Comparative genomics and description of representatives of a novel lineage of planctomycetes thriving in anoxic sediments.</title>
        <authorList>
            <person name="Spring S."/>
            <person name="Bunk B."/>
            <person name="Sproer C."/>
        </authorList>
    </citation>
    <scope>NUCLEOTIDE SEQUENCE [LARGE SCALE GENOMIC DNA]</scope>
    <source>
        <strain evidence="3">ST-NAGAB-D1</strain>
    </source>
</reference>
<dbReference type="InterPro" id="IPR050834">
    <property type="entry name" value="Glycosyltransf_2"/>
</dbReference>
<dbReference type="CDD" id="cd00761">
    <property type="entry name" value="Glyco_tranf_GTA_type"/>
    <property type="match status" value="1"/>
</dbReference>
<dbReference type="InterPro" id="IPR029044">
    <property type="entry name" value="Nucleotide-diphossugar_trans"/>
</dbReference>
<dbReference type="PANTHER" id="PTHR43685">
    <property type="entry name" value="GLYCOSYLTRANSFERASE"/>
    <property type="match status" value="1"/>
</dbReference>
<dbReference type="STRING" id="1936003.STSP2_02817"/>
<gene>
    <name evidence="2" type="primary">epsJ_1</name>
    <name evidence="2" type="ORF">STSP2_02817</name>
</gene>
<dbReference type="Proteomes" id="UP000189674">
    <property type="component" value="Chromosome"/>
</dbReference>
<dbReference type="Pfam" id="PF00535">
    <property type="entry name" value="Glycos_transf_2"/>
    <property type="match status" value="1"/>
</dbReference>
<proteinExistence type="predicted"/>
<name>A0A1U9NNY1_9BACT</name>
<evidence type="ECO:0000313" key="3">
    <source>
        <dbReference type="Proteomes" id="UP000189674"/>
    </source>
</evidence>
<evidence type="ECO:0000259" key="1">
    <source>
        <dbReference type="Pfam" id="PF00535"/>
    </source>
</evidence>
<dbReference type="InterPro" id="IPR001173">
    <property type="entry name" value="Glyco_trans_2-like"/>
</dbReference>
<sequence length="317" mass="36326">MKIAAVIPAYNVGKYIGRTIESVLAQTRPADEIIVVDDGSTDDTAEKIESFGDKVKLIRQQNAGASVARNTGIEAATSEWIALLDGDDEWLPHHLQNQEHILKNNPDLHWSTANFKFCYCADKTQKNQSDPDAMRTALSDKQYLEEYFQAFINHTTGCTDTIIVKRQILFEAGLFTPDQPMANDLDMWWRIAYLCPRIGCSPEPAAIYHLHVANSITKVHKSPSILADLIEKHIQIAKDHNAYHRFRPCAEHLLRFWIHKYFFDERISEIRPLTDRFPHILPLGYHTILRILTISPRTTTALMPTLQMINRLLRLKV</sequence>
<dbReference type="Gene3D" id="3.90.550.10">
    <property type="entry name" value="Spore Coat Polysaccharide Biosynthesis Protein SpsA, Chain A"/>
    <property type="match status" value="1"/>
</dbReference>
<dbReference type="SUPFAM" id="SSF53448">
    <property type="entry name" value="Nucleotide-diphospho-sugar transferases"/>
    <property type="match status" value="1"/>
</dbReference>
<dbReference type="GO" id="GO:0016757">
    <property type="term" value="F:glycosyltransferase activity"/>
    <property type="evidence" value="ECO:0007669"/>
    <property type="project" value="UniProtKB-KW"/>
</dbReference>
<feature type="domain" description="Glycosyltransferase 2-like" evidence="1">
    <location>
        <begin position="6"/>
        <end position="167"/>
    </location>
</feature>
<organism evidence="2 3">
    <name type="scientific">Anaerohalosphaera lusitana</name>
    <dbReference type="NCBI Taxonomy" id="1936003"/>
    <lineage>
        <taxon>Bacteria</taxon>
        <taxon>Pseudomonadati</taxon>
        <taxon>Planctomycetota</taxon>
        <taxon>Phycisphaerae</taxon>
        <taxon>Sedimentisphaerales</taxon>
        <taxon>Anaerohalosphaeraceae</taxon>
        <taxon>Anaerohalosphaera</taxon>
    </lineage>
</organism>
<dbReference type="OrthoDB" id="9772170at2"/>
<evidence type="ECO:0000313" key="2">
    <source>
        <dbReference type="EMBL" id="AQT69623.1"/>
    </source>
</evidence>
<keyword evidence="2" id="KW-0808">Transferase</keyword>
<accession>A0A1U9NNY1</accession>
<dbReference type="EC" id="2.4.-.-" evidence="2"/>
<dbReference type="AlphaFoldDB" id="A0A1U9NNY1"/>
<dbReference type="RefSeq" id="WP_146663291.1">
    <property type="nucleotide sequence ID" value="NZ_CP019791.1"/>
</dbReference>
<dbReference type="PANTHER" id="PTHR43685:SF2">
    <property type="entry name" value="GLYCOSYLTRANSFERASE 2-LIKE DOMAIN-CONTAINING PROTEIN"/>
    <property type="match status" value="1"/>
</dbReference>
<keyword evidence="3" id="KW-1185">Reference proteome</keyword>
<protein>
    <submittedName>
        <fullName evidence="2">Putative glycosyltransferase EpsJ</fullName>
        <ecNumber evidence="2">2.4.-.-</ecNumber>
    </submittedName>
</protein>
<keyword evidence="2" id="KW-0328">Glycosyltransferase</keyword>
<dbReference type="EMBL" id="CP019791">
    <property type="protein sequence ID" value="AQT69623.1"/>
    <property type="molecule type" value="Genomic_DNA"/>
</dbReference>
<dbReference type="KEGG" id="alus:STSP2_02817"/>